<dbReference type="AlphaFoldDB" id="X1HLS9"/>
<protein>
    <submittedName>
        <fullName evidence="1">Uncharacterized protein</fullName>
    </submittedName>
</protein>
<dbReference type="EMBL" id="BARU01021207">
    <property type="protein sequence ID" value="GAH57975.1"/>
    <property type="molecule type" value="Genomic_DNA"/>
</dbReference>
<reference evidence="1" key="1">
    <citation type="journal article" date="2014" name="Front. Microbiol.">
        <title>High frequency of phylogenetically diverse reductive dehalogenase-homologous genes in deep subseafloor sedimentary metagenomes.</title>
        <authorList>
            <person name="Kawai M."/>
            <person name="Futagami T."/>
            <person name="Toyoda A."/>
            <person name="Takaki Y."/>
            <person name="Nishi S."/>
            <person name="Hori S."/>
            <person name="Arai W."/>
            <person name="Tsubouchi T."/>
            <person name="Morono Y."/>
            <person name="Uchiyama I."/>
            <person name="Ito T."/>
            <person name="Fujiyama A."/>
            <person name="Inagaki F."/>
            <person name="Takami H."/>
        </authorList>
    </citation>
    <scope>NUCLEOTIDE SEQUENCE</scope>
    <source>
        <strain evidence="1">Expedition CK06-06</strain>
    </source>
</reference>
<organism evidence="1">
    <name type="scientific">marine sediment metagenome</name>
    <dbReference type="NCBI Taxonomy" id="412755"/>
    <lineage>
        <taxon>unclassified sequences</taxon>
        <taxon>metagenomes</taxon>
        <taxon>ecological metagenomes</taxon>
    </lineage>
</organism>
<proteinExistence type="predicted"/>
<accession>X1HLS9</accession>
<comment type="caution">
    <text evidence="1">The sequence shown here is derived from an EMBL/GenBank/DDBJ whole genome shotgun (WGS) entry which is preliminary data.</text>
</comment>
<name>X1HLS9_9ZZZZ</name>
<evidence type="ECO:0000313" key="1">
    <source>
        <dbReference type="EMBL" id="GAH57975.1"/>
    </source>
</evidence>
<gene>
    <name evidence="1" type="ORF">S03H2_34727</name>
</gene>
<sequence>MDERGESKIAVGSIIDLVREEFGYFLPYLILKRSKRIKKVRFERLLDENYNLQDTICVRIYDYVK</sequence>